<dbReference type="AlphaFoldDB" id="A0A0H5Q061"/>
<evidence type="ECO:0000259" key="1">
    <source>
        <dbReference type="Pfam" id="PF01051"/>
    </source>
</evidence>
<dbReference type="EMBL" id="LN853199">
    <property type="protein sequence ID" value="CRY95253.1"/>
    <property type="molecule type" value="Genomic_DNA"/>
</dbReference>
<feature type="domain" description="Initiator Rep protein WH1" evidence="1">
    <location>
        <begin position="14"/>
        <end position="165"/>
    </location>
</feature>
<dbReference type="Pfam" id="PF01051">
    <property type="entry name" value="Rep3_N"/>
    <property type="match status" value="1"/>
</dbReference>
<dbReference type="SUPFAM" id="SSF46785">
    <property type="entry name" value="Winged helix' DNA-binding domain"/>
    <property type="match status" value="2"/>
</dbReference>
<dbReference type="InterPro" id="IPR036390">
    <property type="entry name" value="WH_DNA-bd_sf"/>
</dbReference>
<dbReference type="InterPro" id="IPR036388">
    <property type="entry name" value="WH-like_DNA-bd_sf"/>
</dbReference>
<geneLocation type="plasmid" evidence="2">
    <name>pRGRH0567</name>
</geneLocation>
<reference evidence="2" key="2">
    <citation type="submission" date="2015-07" db="EMBL/GenBank/DDBJ databases">
        <title>Plasmids, circular viruses and viroids from rat gut.</title>
        <authorList>
            <person name="Jorgensen T.J."/>
            <person name="Hansen M.A."/>
            <person name="Xu Z."/>
            <person name="Tabak M.A."/>
            <person name="Sorensen S.J."/>
            <person name="Hansen L.H."/>
        </authorList>
    </citation>
    <scope>NUCLEOTIDE SEQUENCE</scope>
    <source>
        <plasmid evidence="2">pRGRH0567</plasmid>
    </source>
</reference>
<reference evidence="2" key="1">
    <citation type="submission" date="2015-06" db="EMBL/GenBank/DDBJ databases">
        <authorList>
            <person name="Joergensen T."/>
        </authorList>
    </citation>
    <scope>NUCLEOTIDE SEQUENCE</scope>
    <source>
        <plasmid evidence="2">pRGRH0567</plasmid>
    </source>
</reference>
<name>A0A0H5Q061_9ZZZZ</name>
<dbReference type="GO" id="GO:0006270">
    <property type="term" value="P:DNA replication initiation"/>
    <property type="evidence" value="ECO:0007669"/>
    <property type="project" value="InterPro"/>
</dbReference>
<evidence type="ECO:0000313" key="2">
    <source>
        <dbReference type="EMBL" id="CRY95253.1"/>
    </source>
</evidence>
<sequence>MARPKKETLPTGPKVTMHNTLVRASHGLNLGEKRLVSIAVSKLSHTAAVLPGKPIRISAHEFAEAYGLDQSDAYKQLRAAQDKLWHRTIRHIEHYGSNGSKVEVVRMRWVTSARYKDHEGEIGISFAPEIAQFLVQLKKHFTSYQLKQASALRSVYSWRLFENLKSHESLGEWRVEVDRFHKVMETPKSYQKNFAQTRRWVLDPAIAELAEKSALSVSVETEKRGRKITHLCFTFEPIRQMALAL</sequence>
<accession>A0A0H5Q061</accession>
<protein>
    <recommendedName>
        <fullName evidence="1">Initiator Rep protein WH1 domain-containing protein</fullName>
    </recommendedName>
</protein>
<dbReference type="Pfam" id="PF21205">
    <property type="entry name" value="Rep3_C"/>
    <property type="match status" value="1"/>
</dbReference>
<proteinExistence type="predicted"/>
<dbReference type="Gene3D" id="1.10.10.10">
    <property type="entry name" value="Winged helix-like DNA-binding domain superfamily/Winged helix DNA-binding domain"/>
    <property type="match status" value="2"/>
</dbReference>
<dbReference type="GO" id="GO:0003887">
    <property type="term" value="F:DNA-directed DNA polymerase activity"/>
    <property type="evidence" value="ECO:0007669"/>
    <property type="project" value="InterPro"/>
</dbReference>
<dbReference type="InterPro" id="IPR000525">
    <property type="entry name" value="Initiator_Rep_WH1"/>
</dbReference>
<organism evidence="2">
    <name type="scientific">uncultured prokaryote</name>
    <dbReference type="NCBI Taxonomy" id="198431"/>
    <lineage>
        <taxon>unclassified sequences</taxon>
        <taxon>environmental samples</taxon>
    </lineage>
</organism>
<keyword evidence="2" id="KW-0614">Plasmid</keyword>